<accession>A0ABT1GB33</accession>
<proteinExistence type="predicted"/>
<dbReference type="Proteomes" id="UP001523550">
    <property type="component" value="Unassembled WGS sequence"/>
</dbReference>
<protein>
    <submittedName>
        <fullName evidence="1">Uncharacterized protein</fullName>
    </submittedName>
</protein>
<evidence type="ECO:0000313" key="1">
    <source>
        <dbReference type="EMBL" id="MCP1727533.1"/>
    </source>
</evidence>
<dbReference type="EMBL" id="JALJYF010000002">
    <property type="protein sequence ID" value="MCP1727533.1"/>
    <property type="molecule type" value="Genomic_DNA"/>
</dbReference>
<keyword evidence="2" id="KW-1185">Reference proteome</keyword>
<gene>
    <name evidence="1" type="ORF">J2T60_001533</name>
</gene>
<evidence type="ECO:0000313" key="2">
    <source>
        <dbReference type="Proteomes" id="UP001523550"/>
    </source>
</evidence>
<name>A0ABT1GB33_9GAMM</name>
<comment type="caution">
    <text evidence="1">The sequence shown here is derived from an EMBL/GenBank/DDBJ whole genome shotgun (WGS) entry which is preliminary data.</text>
</comment>
<organism evidence="1 2">
    <name type="scientific">Natronospira proteinivora</name>
    <dbReference type="NCBI Taxonomy" id="1807133"/>
    <lineage>
        <taxon>Bacteria</taxon>
        <taxon>Pseudomonadati</taxon>
        <taxon>Pseudomonadota</taxon>
        <taxon>Gammaproteobacteria</taxon>
        <taxon>Natronospirales</taxon>
        <taxon>Natronospiraceae</taxon>
        <taxon>Natronospira</taxon>
    </lineage>
</organism>
<reference evidence="1 2" key="1">
    <citation type="submission" date="2022-03" db="EMBL/GenBank/DDBJ databases">
        <title>Genomic Encyclopedia of Type Strains, Phase III (KMG-III): the genomes of soil and plant-associated and newly described type strains.</title>
        <authorList>
            <person name="Whitman W."/>
        </authorList>
    </citation>
    <scope>NUCLEOTIDE SEQUENCE [LARGE SCALE GENOMIC DNA]</scope>
    <source>
        <strain evidence="1 2">BSker1</strain>
    </source>
</reference>
<sequence>MVVFLRRVAVRFFRVVFLRVDVFRVAMFYLREKNLATEYIRDLTDFQESVH</sequence>